<dbReference type="SUPFAM" id="SSF56219">
    <property type="entry name" value="DNase I-like"/>
    <property type="match status" value="1"/>
</dbReference>
<evidence type="ECO:0000313" key="2">
    <source>
        <dbReference type="EMBL" id="RXJ63950.1"/>
    </source>
</evidence>
<name>A0A4Q0Y1K4_9BACT</name>
<dbReference type="InterPro" id="IPR036691">
    <property type="entry name" value="Endo/exonu/phosph_ase_sf"/>
</dbReference>
<dbReference type="OrthoDB" id="9793162at2"/>
<dbReference type="AlphaFoldDB" id="A0A4Q0Y1K4"/>
<dbReference type="Proteomes" id="UP000290191">
    <property type="component" value="Unassembled WGS sequence"/>
</dbReference>
<keyword evidence="3" id="KW-1185">Reference proteome</keyword>
<organism evidence="2 3">
    <name type="scientific">Halarcobacter anaerophilus</name>
    <dbReference type="NCBI Taxonomy" id="877500"/>
    <lineage>
        <taxon>Bacteria</taxon>
        <taxon>Pseudomonadati</taxon>
        <taxon>Campylobacterota</taxon>
        <taxon>Epsilonproteobacteria</taxon>
        <taxon>Campylobacterales</taxon>
        <taxon>Arcobacteraceae</taxon>
        <taxon>Halarcobacter</taxon>
    </lineage>
</organism>
<comment type="caution">
    <text evidence="2">The sequence shown here is derived from an EMBL/GenBank/DDBJ whole genome shotgun (WGS) entry which is preliminary data.</text>
</comment>
<dbReference type="GO" id="GO:0003824">
    <property type="term" value="F:catalytic activity"/>
    <property type="evidence" value="ECO:0007669"/>
    <property type="project" value="InterPro"/>
</dbReference>
<dbReference type="EMBL" id="PDKO01000002">
    <property type="protein sequence ID" value="RXJ63950.1"/>
    <property type="molecule type" value="Genomic_DNA"/>
</dbReference>
<dbReference type="Gene3D" id="3.60.10.10">
    <property type="entry name" value="Endonuclease/exonuclease/phosphatase"/>
    <property type="match status" value="1"/>
</dbReference>
<feature type="domain" description="Endonuclease/exonuclease/phosphatase" evidence="1">
    <location>
        <begin position="27"/>
        <end position="234"/>
    </location>
</feature>
<reference evidence="2 3" key="1">
    <citation type="submission" date="2017-10" db="EMBL/GenBank/DDBJ databases">
        <title>Genomics of the genus Arcobacter.</title>
        <authorList>
            <person name="Perez-Cataluna A."/>
            <person name="Figueras M.J."/>
        </authorList>
    </citation>
    <scope>NUCLEOTIDE SEQUENCE [LARGE SCALE GENOMIC DNA]</scope>
    <source>
        <strain evidence="2 3">DSM 24636</strain>
    </source>
</reference>
<dbReference type="InterPro" id="IPR005135">
    <property type="entry name" value="Endo/exonuclease/phosphatase"/>
</dbReference>
<accession>A0A4Q0Y1K4</accession>
<dbReference type="STRING" id="877500.GCA_000935065_03050"/>
<protein>
    <recommendedName>
        <fullName evidence="1">Endonuclease/exonuclease/phosphatase domain-containing protein</fullName>
    </recommendedName>
</protein>
<gene>
    <name evidence="2" type="ORF">CRV06_03125</name>
</gene>
<evidence type="ECO:0000259" key="1">
    <source>
        <dbReference type="Pfam" id="PF03372"/>
    </source>
</evidence>
<dbReference type="Pfam" id="PF03372">
    <property type="entry name" value="Exo_endo_phos"/>
    <property type="match status" value="1"/>
</dbReference>
<sequence length="243" mass="28373">MLKPIKTVSSLKHQNIKSKNTLNILCWNVAKLTKKELFKKFFEKLIKDEKLDFLILQEVKSDISKSSAILEDFSFVISPNMQTKKHIYGVMNAFNISCESNQNFLTSKKELKVATHKSILITKHTLNDKDVLVVNIHALNFVSFRDFKYELESLKEELKSYKDSLIVAGDFNTWNRKRVLLLKNFCEELFLQEVTYKEIENIKKVFKNSIDYIFFRGLTLQYSKVIDTNTISDHNPIIASFTI</sequence>
<dbReference type="RefSeq" id="WP_129081314.1">
    <property type="nucleotide sequence ID" value="NZ_CP041070.1"/>
</dbReference>
<proteinExistence type="predicted"/>
<evidence type="ECO:0000313" key="3">
    <source>
        <dbReference type="Proteomes" id="UP000290191"/>
    </source>
</evidence>
<dbReference type="NCBIfam" id="NF003842">
    <property type="entry name" value="PRK05421.1-4"/>
    <property type="match status" value="1"/>
</dbReference>